<feature type="transmembrane region" description="Helical" evidence="2">
    <location>
        <begin position="104"/>
        <end position="121"/>
    </location>
</feature>
<feature type="region of interest" description="Disordered" evidence="1">
    <location>
        <begin position="1"/>
        <end position="37"/>
    </location>
</feature>
<feature type="transmembrane region" description="Helical" evidence="2">
    <location>
        <begin position="390"/>
        <end position="409"/>
    </location>
</feature>
<evidence type="ECO:0000313" key="4">
    <source>
        <dbReference type="Proteomes" id="UP000654075"/>
    </source>
</evidence>
<feature type="transmembrane region" description="Helical" evidence="2">
    <location>
        <begin position="195"/>
        <end position="216"/>
    </location>
</feature>
<feature type="transmembrane region" description="Helical" evidence="2">
    <location>
        <begin position="75"/>
        <end position="98"/>
    </location>
</feature>
<name>A0A813DYW6_POLGL</name>
<keyword evidence="2" id="KW-0812">Transmembrane</keyword>
<feature type="transmembrane region" description="Helical" evidence="2">
    <location>
        <begin position="302"/>
        <end position="320"/>
    </location>
</feature>
<reference evidence="3" key="1">
    <citation type="submission" date="2021-02" db="EMBL/GenBank/DDBJ databases">
        <authorList>
            <person name="Dougan E. K."/>
            <person name="Rhodes N."/>
            <person name="Thang M."/>
            <person name="Chan C."/>
        </authorList>
    </citation>
    <scope>NUCLEOTIDE SEQUENCE</scope>
</reference>
<accession>A0A813DYW6</accession>
<protein>
    <submittedName>
        <fullName evidence="3">Uncharacterized protein</fullName>
    </submittedName>
</protein>
<gene>
    <name evidence="3" type="ORF">PGLA1383_LOCUS10255</name>
</gene>
<keyword evidence="2" id="KW-1133">Transmembrane helix</keyword>
<evidence type="ECO:0000256" key="2">
    <source>
        <dbReference type="SAM" id="Phobius"/>
    </source>
</evidence>
<keyword evidence="4" id="KW-1185">Reference proteome</keyword>
<dbReference type="Proteomes" id="UP000654075">
    <property type="component" value="Unassembled WGS sequence"/>
</dbReference>
<evidence type="ECO:0000313" key="3">
    <source>
        <dbReference type="EMBL" id="CAE8591586.1"/>
    </source>
</evidence>
<dbReference type="AlphaFoldDB" id="A0A813DYW6"/>
<sequence>MSSTRRVEFDPESAPESSGSEEEEEEESDSDDVSRDDKRSWFDTWCRRSHIVGAHSRFMLVRQQTSKLKGWSPDVLSQVLMLGSILLLFLLIYLAMLVHWTKAWLAHGYMGLVLVSCFFLLRSPSGRAPVVLLRACFTFAIAAVTAAVTLWPWVSRDVHFDQASRTSPGLWGYDCNHHGEASEGPCHQYAGSFDYWVNVLVIWLIASIAMLCTASWHPASYHTRSSVHCVVIIWIQKLGYVAQSTSLYCEGGQSWQLQVAVEMSYAGEKLAQLWVQLLVYQRMVALESAMRAPLRTGWMRRLLWIYGVLFLVEQLYLMHVPMHWRQCSEWGQEFIEIPRVLRTLILVTLAVLYFRAFSKPLRILRMEADRMYGAVLAESLWARTTLRRELAVVICTTLMSAVNQAFQPFRAFVLNRFLRNWPGTYSIGFGPSSLDDLLHSISLAVLCGFLFTLPVPSMAMPERCARNSTERQISPAWEQKVAELAGRGFDLDSLLDFVESLLDGRAMPDFDPHRSTTNDVVRKAVIPLSRMGDGGLALATVWNAGQVKQAQRMVTHNWDNIFLHLVAAIIVDGIGEDNTYEAVASQLLVDGGLADLRQKLCNSGSLTSTYWVCAFCVNQHASICGGFGPTPLEGTQEHTTYERKKRDSFGNLLPVCTCKQPKHFNSSPLECELNKFDDMMAYLSRTSLLKQVVAVDAFFALFSRAWCVAELVEADTSCIPQAVLIRSAESLDQHFDSLNSLDVRECEASRLEDRDFILQKIPDIDKFNARLQWLIFGSEGLLKAWQDSESRAASTGRIAGRLLRQAALRQE</sequence>
<evidence type="ECO:0000256" key="1">
    <source>
        <dbReference type="SAM" id="MobiDB-lite"/>
    </source>
</evidence>
<dbReference type="EMBL" id="CAJNNV010005045">
    <property type="protein sequence ID" value="CAE8591586.1"/>
    <property type="molecule type" value="Genomic_DNA"/>
</dbReference>
<comment type="caution">
    <text evidence="3">The sequence shown here is derived from an EMBL/GenBank/DDBJ whole genome shotgun (WGS) entry which is preliminary data.</text>
</comment>
<organism evidence="3 4">
    <name type="scientific">Polarella glacialis</name>
    <name type="common">Dinoflagellate</name>
    <dbReference type="NCBI Taxonomy" id="89957"/>
    <lineage>
        <taxon>Eukaryota</taxon>
        <taxon>Sar</taxon>
        <taxon>Alveolata</taxon>
        <taxon>Dinophyceae</taxon>
        <taxon>Suessiales</taxon>
        <taxon>Suessiaceae</taxon>
        <taxon>Polarella</taxon>
    </lineage>
</organism>
<feature type="compositionally biased region" description="Acidic residues" evidence="1">
    <location>
        <begin position="19"/>
        <end position="31"/>
    </location>
</feature>
<proteinExistence type="predicted"/>
<keyword evidence="2" id="KW-0472">Membrane</keyword>
<feature type="transmembrane region" description="Helical" evidence="2">
    <location>
        <begin position="340"/>
        <end position="357"/>
    </location>
</feature>
<feature type="transmembrane region" description="Helical" evidence="2">
    <location>
        <begin position="133"/>
        <end position="154"/>
    </location>
</feature>